<keyword evidence="3" id="KW-1185">Reference proteome</keyword>
<gene>
    <name evidence="2" type="ORF">FX987_02549</name>
</gene>
<evidence type="ECO:0000256" key="1">
    <source>
        <dbReference type="SAM" id="MobiDB-lite"/>
    </source>
</evidence>
<evidence type="ECO:0000313" key="2">
    <source>
        <dbReference type="EMBL" id="QKS24767.1"/>
    </source>
</evidence>
<dbReference type="RefSeq" id="WP_089691685.1">
    <property type="nucleotide sequence ID" value="NZ_CP054580.1"/>
</dbReference>
<name>A0AAP9NMF8_9GAMM</name>
<dbReference type="AlphaFoldDB" id="A0AAP9NMF8"/>
<sequence length="89" mass="10198">MATRSNQQMCLLRVGFQHLILPASKGMKVMQELQAAVEAEWDYIGESDRYRVKGRPDLQLTLIDAHQVVMPEGSATPPRKRRPRQLTHD</sequence>
<dbReference type="Proteomes" id="UP000509761">
    <property type="component" value="Chromosome"/>
</dbReference>
<organism evidence="2 3">
    <name type="scientific">Vreelandella titanicae</name>
    <dbReference type="NCBI Taxonomy" id="664683"/>
    <lineage>
        <taxon>Bacteria</taxon>
        <taxon>Pseudomonadati</taxon>
        <taxon>Pseudomonadota</taxon>
        <taxon>Gammaproteobacteria</taxon>
        <taxon>Oceanospirillales</taxon>
        <taxon>Halomonadaceae</taxon>
        <taxon>Vreelandella</taxon>
    </lineage>
</organism>
<reference evidence="2 3" key="1">
    <citation type="submission" date="2019-12" db="EMBL/GenBank/DDBJ databases">
        <title>Genome sequencing and assembly of endphytes of Porphyra tenera.</title>
        <authorList>
            <person name="Park J.M."/>
            <person name="Shin R."/>
            <person name="Jo S.H."/>
        </authorList>
    </citation>
    <scope>NUCLEOTIDE SEQUENCE [LARGE SCALE GENOMIC DNA]</scope>
    <source>
        <strain evidence="2 3">GPM3</strain>
    </source>
</reference>
<feature type="compositionally biased region" description="Basic residues" evidence="1">
    <location>
        <begin position="78"/>
        <end position="89"/>
    </location>
</feature>
<proteinExistence type="predicted"/>
<accession>A0AAP9NMF8</accession>
<protein>
    <submittedName>
        <fullName evidence="2">Uncharacterized protein</fullName>
    </submittedName>
</protein>
<dbReference type="EMBL" id="CP054580">
    <property type="protein sequence ID" value="QKS24767.1"/>
    <property type="molecule type" value="Genomic_DNA"/>
</dbReference>
<evidence type="ECO:0000313" key="3">
    <source>
        <dbReference type="Proteomes" id="UP000509761"/>
    </source>
</evidence>
<feature type="region of interest" description="Disordered" evidence="1">
    <location>
        <begin position="69"/>
        <end position="89"/>
    </location>
</feature>